<dbReference type="SMART" id="SM00184">
    <property type="entry name" value="RING"/>
    <property type="match status" value="1"/>
</dbReference>
<sequence length="257" mass="29345">MLRHYFCGVCLILIKRPPNRDQLMELKSKDLQQYLNKNKISTHGLVANAEAAFQNSRGMWTTNQSYSATTSPTRQNVPPARNQQNRTSHNSEPNPPNITRTSPNNIPTNQPTSSRTQSQQQQRHSQEFARSAPTEEYHPPRKLLKLSDFTSEHQLNDLTVKQLKELLTLNRVDYKGCVEKGELLERVVMLWVDSNLHKNDSFDGNLDDCCKICMDAPLDCVLLECGHMATCIECGKQLAECPICRQYVTRVVRTFKA</sequence>
<dbReference type="GO" id="GO:0008270">
    <property type="term" value="F:zinc ion binding"/>
    <property type="evidence" value="ECO:0007669"/>
    <property type="project" value="UniProtKB-KW"/>
</dbReference>
<dbReference type="EMBL" id="JASPKY010000443">
    <property type="protein sequence ID" value="KAK9696720.1"/>
    <property type="molecule type" value="Genomic_DNA"/>
</dbReference>
<dbReference type="GO" id="GO:0061630">
    <property type="term" value="F:ubiquitin protein ligase activity"/>
    <property type="evidence" value="ECO:0007669"/>
    <property type="project" value="TreeGrafter"/>
</dbReference>
<evidence type="ECO:0000259" key="5">
    <source>
        <dbReference type="PROSITE" id="PS50089"/>
    </source>
</evidence>
<keyword evidence="2" id="KW-0862">Zinc</keyword>
<dbReference type="GO" id="GO:1902042">
    <property type="term" value="P:negative regulation of extrinsic apoptotic signaling pathway via death domain receptors"/>
    <property type="evidence" value="ECO:0007669"/>
    <property type="project" value="TreeGrafter"/>
</dbReference>
<dbReference type="Gene3D" id="1.10.720.30">
    <property type="entry name" value="SAP domain"/>
    <property type="match status" value="1"/>
</dbReference>
<dbReference type="SUPFAM" id="SSF57850">
    <property type="entry name" value="RING/U-box"/>
    <property type="match status" value="1"/>
</dbReference>
<keyword evidence="1 3" id="KW-0863">Zinc-finger</keyword>
<dbReference type="InterPro" id="IPR055111">
    <property type="entry name" value="RNF34_RFFL_HeH"/>
</dbReference>
<dbReference type="PANTHER" id="PTHR14879:SF15">
    <property type="entry name" value="E3 UBIQUITIN-PROTEIN LIGASE RIFIFYLIN-LIKE PROTEIN"/>
    <property type="match status" value="1"/>
</dbReference>
<evidence type="ECO:0000256" key="4">
    <source>
        <dbReference type="SAM" id="MobiDB-lite"/>
    </source>
</evidence>
<dbReference type="SUPFAM" id="SSF68906">
    <property type="entry name" value="SAP domain"/>
    <property type="match status" value="1"/>
</dbReference>
<reference evidence="6 7" key="1">
    <citation type="journal article" date="2024" name="BMC Genomics">
        <title>De novo assembly and annotation of Popillia japonica's genome with initial clues to its potential as an invasive pest.</title>
        <authorList>
            <person name="Cucini C."/>
            <person name="Boschi S."/>
            <person name="Funari R."/>
            <person name="Cardaioli E."/>
            <person name="Iannotti N."/>
            <person name="Marturano G."/>
            <person name="Paoli F."/>
            <person name="Bruttini M."/>
            <person name="Carapelli A."/>
            <person name="Frati F."/>
            <person name="Nardi F."/>
        </authorList>
    </citation>
    <scope>NUCLEOTIDE SEQUENCE [LARGE SCALE GENOMIC DNA]</scope>
    <source>
        <strain evidence="6">DMR45628</strain>
    </source>
</reference>
<evidence type="ECO:0000256" key="1">
    <source>
        <dbReference type="ARBA" id="ARBA00022771"/>
    </source>
</evidence>
<feature type="compositionally biased region" description="Low complexity" evidence="4">
    <location>
        <begin position="110"/>
        <end position="123"/>
    </location>
</feature>
<dbReference type="Pfam" id="PF13920">
    <property type="entry name" value="zf-C3HC4_3"/>
    <property type="match status" value="1"/>
</dbReference>
<dbReference type="InterPro" id="IPR036361">
    <property type="entry name" value="SAP_dom_sf"/>
</dbReference>
<evidence type="ECO:0000313" key="7">
    <source>
        <dbReference type="Proteomes" id="UP001458880"/>
    </source>
</evidence>
<dbReference type="Proteomes" id="UP001458880">
    <property type="component" value="Unassembled WGS sequence"/>
</dbReference>
<dbReference type="Gene3D" id="1.10.720.140">
    <property type="match status" value="1"/>
</dbReference>
<feature type="region of interest" description="Disordered" evidence="4">
    <location>
        <begin position="63"/>
        <end position="140"/>
    </location>
</feature>
<dbReference type="InterPro" id="IPR013083">
    <property type="entry name" value="Znf_RING/FYVE/PHD"/>
</dbReference>
<evidence type="ECO:0000313" key="6">
    <source>
        <dbReference type="EMBL" id="KAK9696720.1"/>
    </source>
</evidence>
<dbReference type="GO" id="GO:0043161">
    <property type="term" value="P:proteasome-mediated ubiquitin-dependent protein catabolic process"/>
    <property type="evidence" value="ECO:0007669"/>
    <property type="project" value="TreeGrafter"/>
</dbReference>
<proteinExistence type="predicted"/>
<protein>
    <recommendedName>
        <fullName evidence="5">RING-type domain-containing protein</fullName>
    </recommendedName>
</protein>
<feature type="domain" description="RING-type" evidence="5">
    <location>
        <begin position="210"/>
        <end position="245"/>
    </location>
</feature>
<organism evidence="6 7">
    <name type="scientific">Popillia japonica</name>
    <name type="common">Japanese beetle</name>
    <dbReference type="NCBI Taxonomy" id="7064"/>
    <lineage>
        <taxon>Eukaryota</taxon>
        <taxon>Metazoa</taxon>
        <taxon>Ecdysozoa</taxon>
        <taxon>Arthropoda</taxon>
        <taxon>Hexapoda</taxon>
        <taxon>Insecta</taxon>
        <taxon>Pterygota</taxon>
        <taxon>Neoptera</taxon>
        <taxon>Endopterygota</taxon>
        <taxon>Coleoptera</taxon>
        <taxon>Polyphaga</taxon>
        <taxon>Scarabaeiformia</taxon>
        <taxon>Scarabaeidae</taxon>
        <taxon>Rutelinae</taxon>
        <taxon>Popillia</taxon>
    </lineage>
</organism>
<keyword evidence="7" id="KW-1185">Reference proteome</keyword>
<dbReference type="Gene3D" id="3.30.40.10">
    <property type="entry name" value="Zinc/RING finger domain, C3HC4 (zinc finger)"/>
    <property type="match status" value="1"/>
</dbReference>
<accession>A0AAW1J246</accession>
<dbReference type="GO" id="GO:0005886">
    <property type="term" value="C:plasma membrane"/>
    <property type="evidence" value="ECO:0007669"/>
    <property type="project" value="TreeGrafter"/>
</dbReference>
<dbReference type="GO" id="GO:0070936">
    <property type="term" value="P:protein K48-linked ubiquitination"/>
    <property type="evidence" value="ECO:0007669"/>
    <property type="project" value="TreeGrafter"/>
</dbReference>
<name>A0AAW1J246_POPJA</name>
<dbReference type="InterPro" id="IPR001841">
    <property type="entry name" value="Znf_RING"/>
</dbReference>
<evidence type="ECO:0000256" key="2">
    <source>
        <dbReference type="ARBA" id="ARBA00022833"/>
    </source>
</evidence>
<feature type="compositionally biased region" description="Polar residues" evidence="4">
    <location>
        <begin position="63"/>
        <end position="109"/>
    </location>
</feature>
<keyword evidence="1 3" id="KW-0479">Metal-binding</keyword>
<evidence type="ECO:0000256" key="3">
    <source>
        <dbReference type="PROSITE-ProRule" id="PRU00175"/>
    </source>
</evidence>
<dbReference type="InterPro" id="IPR051728">
    <property type="entry name" value="RING-FYVE_E3_ubiquitin-ligase"/>
</dbReference>
<dbReference type="PANTHER" id="PTHR14879">
    <property type="entry name" value="CASPASE REGULATOR, RING FINGER DOMAIN-CONTAINING"/>
    <property type="match status" value="1"/>
</dbReference>
<dbReference type="GO" id="GO:0005737">
    <property type="term" value="C:cytoplasm"/>
    <property type="evidence" value="ECO:0007669"/>
    <property type="project" value="TreeGrafter"/>
</dbReference>
<gene>
    <name evidence="6" type="ORF">QE152_g31408</name>
</gene>
<dbReference type="PROSITE" id="PS50089">
    <property type="entry name" value="ZF_RING_2"/>
    <property type="match status" value="1"/>
</dbReference>
<dbReference type="AlphaFoldDB" id="A0AAW1J246"/>
<dbReference type="CDD" id="cd16500">
    <property type="entry name" value="RING-HC_CARP"/>
    <property type="match status" value="1"/>
</dbReference>
<dbReference type="Pfam" id="PF22968">
    <property type="entry name" value="RNF34L-like_3rd"/>
    <property type="match status" value="1"/>
</dbReference>
<comment type="caution">
    <text evidence="6">The sequence shown here is derived from an EMBL/GenBank/DDBJ whole genome shotgun (WGS) entry which is preliminary data.</text>
</comment>
<dbReference type="FunFam" id="3.30.40.10:FF:000110">
    <property type="entry name" value="E3 ubiquitin-protein ligase RNF34 isoform X1"/>
    <property type="match status" value="1"/>
</dbReference>